<dbReference type="AlphaFoldDB" id="A0A9W9D0B8"/>
<reference evidence="5" key="1">
    <citation type="submission" date="2022-10" db="EMBL/GenBank/DDBJ databases">
        <title>Tapping the CABI collections for fungal endophytes: first genome assemblies for Collariella, Neodidymelliopsis, Ascochyta clinopodiicola, Didymella pomorum, Didymosphaeria variabile, Neocosmospora piperis and Neocucurbitaria cava.</title>
        <authorList>
            <person name="Hill R."/>
        </authorList>
    </citation>
    <scope>NUCLEOTIDE SEQUENCE</scope>
    <source>
        <strain evidence="5">IMI 355091</strain>
    </source>
</reference>
<dbReference type="SUPFAM" id="SSF50129">
    <property type="entry name" value="GroES-like"/>
    <property type="match status" value="1"/>
</dbReference>
<dbReference type="Proteomes" id="UP001140510">
    <property type="component" value="Unassembled WGS sequence"/>
</dbReference>
<dbReference type="PANTHER" id="PTHR45348:SF3">
    <property type="entry name" value="ENOYL REDUCTASE (ER) DOMAIN-CONTAINING PROTEIN"/>
    <property type="match status" value="1"/>
</dbReference>
<dbReference type="EMBL" id="JAPEVA010000147">
    <property type="protein sequence ID" value="KAJ4395748.1"/>
    <property type="molecule type" value="Genomic_DNA"/>
</dbReference>
<dbReference type="InterPro" id="IPR047122">
    <property type="entry name" value="Trans-enoyl_RdTase-like"/>
</dbReference>
<feature type="domain" description="Alcohol dehydrogenase-like N-terminal" evidence="4">
    <location>
        <begin position="8"/>
        <end position="68"/>
    </location>
</feature>
<protein>
    <recommendedName>
        <fullName evidence="4">Alcohol dehydrogenase-like N-terminal domain-containing protein</fullName>
    </recommendedName>
</protein>
<evidence type="ECO:0000313" key="6">
    <source>
        <dbReference type="Proteomes" id="UP001140510"/>
    </source>
</evidence>
<evidence type="ECO:0000259" key="4">
    <source>
        <dbReference type="Pfam" id="PF08240"/>
    </source>
</evidence>
<name>A0A9W9D0B8_9PLEO</name>
<dbReference type="Gene3D" id="3.40.50.720">
    <property type="entry name" value="NAD(P)-binding Rossmann-like Domain"/>
    <property type="match status" value="1"/>
</dbReference>
<comment type="caution">
    <text evidence="5">The sequence shown here is derived from an EMBL/GenBank/DDBJ whole genome shotgun (WGS) entry which is preliminary data.</text>
</comment>
<keyword evidence="6" id="KW-1185">Reference proteome</keyword>
<organism evidence="5 6">
    <name type="scientific">Didymella pomorum</name>
    <dbReference type="NCBI Taxonomy" id="749634"/>
    <lineage>
        <taxon>Eukaryota</taxon>
        <taxon>Fungi</taxon>
        <taxon>Dikarya</taxon>
        <taxon>Ascomycota</taxon>
        <taxon>Pezizomycotina</taxon>
        <taxon>Dothideomycetes</taxon>
        <taxon>Pleosporomycetidae</taxon>
        <taxon>Pleosporales</taxon>
        <taxon>Pleosporineae</taxon>
        <taxon>Didymellaceae</taxon>
        <taxon>Didymella</taxon>
    </lineage>
</organism>
<keyword evidence="3" id="KW-0560">Oxidoreductase</keyword>
<comment type="similarity">
    <text evidence="1">Belongs to the zinc-containing alcohol dehydrogenase family.</text>
</comment>
<dbReference type="Pfam" id="PF08240">
    <property type="entry name" value="ADH_N"/>
    <property type="match status" value="1"/>
</dbReference>
<accession>A0A9W9D0B8</accession>
<evidence type="ECO:0000256" key="2">
    <source>
        <dbReference type="ARBA" id="ARBA00011245"/>
    </source>
</evidence>
<dbReference type="InterPro" id="IPR013154">
    <property type="entry name" value="ADH-like_N"/>
</dbReference>
<dbReference type="Gene3D" id="3.90.180.10">
    <property type="entry name" value="Medium-chain alcohol dehydrogenases, catalytic domain"/>
    <property type="match status" value="1"/>
</dbReference>
<proteinExistence type="inferred from homology"/>
<comment type="subunit">
    <text evidence="2">Monomer.</text>
</comment>
<evidence type="ECO:0000256" key="1">
    <source>
        <dbReference type="ARBA" id="ARBA00008072"/>
    </source>
</evidence>
<dbReference type="OrthoDB" id="9992527at2759"/>
<dbReference type="InterPro" id="IPR011032">
    <property type="entry name" value="GroES-like_sf"/>
</dbReference>
<dbReference type="PANTHER" id="PTHR45348">
    <property type="entry name" value="HYPOTHETICAL OXIDOREDUCTASE (EUROFUNG)"/>
    <property type="match status" value="1"/>
</dbReference>
<sequence length="223" mass="23721">MRDHDAFIEAYPAVLGSDAVRVVVAIGVDVAELRVGDRVFFQGIIGNYDSSTFQQYCKMPAELLSKNPENISDKEASCIMLATMAVVTAFYAKEGHGMTPPWEEGGRNVGKGKSFLIIGGASSVGQYAIHLAQHWRSQCLGSLCIYSGGILRCNGGIPVDFVFDAISASATQKLGVGILQKANTAGTHLVTVHVVVPNVPDPEAKALGQSQEPCVEIRQLADA</sequence>
<gene>
    <name evidence="5" type="ORF">N0V91_010654</name>
</gene>
<evidence type="ECO:0000313" key="5">
    <source>
        <dbReference type="EMBL" id="KAJ4395748.1"/>
    </source>
</evidence>
<evidence type="ECO:0000256" key="3">
    <source>
        <dbReference type="ARBA" id="ARBA00023002"/>
    </source>
</evidence>
<dbReference type="GO" id="GO:0016651">
    <property type="term" value="F:oxidoreductase activity, acting on NAD(P)H"/>
    <property type="evidence" value="ECO:0007669"/>
    <property type="project" value="InterPro"/>
</dbReference>